<dbReference type="Gene3D" id="3.10.20.30">
    <property type="match status" value="1"/>
</dbReference>
<dbReference type="GO" id="GO:0005525">
    <property type="term" value="F:GTP binding"/>
    <property type="evidence" value="ECO:0007669"/>
    <property type="project" value="UniProtKB-KW"/>
</dbReference>
<dbReference type="GO" id="GO:0005856">
    <property type="term" value="C:cytoskeleton"/>
    <property type="evidence" value="ECO:0007669"/>
    <property type="project" value="UniProtKB-SubCell"/>
</dbReference>
<evidence type="ECO:0000256" key="12">
    <source>
        <dbReference type="ARBA" id="ARBA00023134"/>
    </source>
</evidence>
<dbReference type="FunFam" id="3.30.200.20:FF:000042">
    <property type="entry name" value="Aurora kinase A"/>
    <property type="match status" value="1"/>
</dbReference>
<reference evidence="21" key="1">
    <citation type="submission" date="2023-03" db="EMBL/GenBank/DDBJ databases">
        <authorList>
            <person name="Julca I."/>
        </authorList>
    </citation>
    <scope>NUCLEOTIDE SEQUENCE</scope>
</reference>
<keyword evidence="7" id="KW-0808">Transferase</keyword>
<keyword evidence="13" id="KW-0206">Cytoskeleton</keyword>
<name>A0AAV1BUR8_OLDCO</name>
<dbReference type="InterPro" id="IPR043519">
    <property type="entry name" value="NT_sf"/>
</dbReference>
<dbReference type="InterPro" id="IPR017441">
    <property type="entry name" value="Protein_kinase_ATP_BS"/>
</dbReference>
<evidence type="ECO:0000256" key="14">
    <source>
        <dbReference type="ARBA" id="ARBA00047899"/>
    </source>
</evidence>
<dbReference type="CDD" id="cd05399">
    <property type="entry name" value="NT_Rel-Spo_like"/>
    <property type="match status" value="1"/>
</dbReference>
<comment type="subcellular location">
    <subcellularLocation>
        <location evidence="1">Cytoplasm</location>
        <location evidence="1">Cytoskeleton</location>
    </subcellularLocation>
</comment>
<dbReference type="SUPFAM" id="SSF48371">
    <property type="entry name" value="ARM repeat"/>
    <property type="match status" value="1"/>
</dbReference>
<dbReference type="SUPFAM" id="SSF109604">
    <property type="entry name" value="HD-domain/PDEase-like"/>
    <property type="match status" value="1"/>
</dbReference>
<accession>A0AAV1BUR8</accession>
<evidence type="ECO:0000256" key="7">
    <source>
        <dbReference type="ARBA" id="ARBA00022679"/>
    </source>
</evidence>
<dbReference type="InterPro" id="IPR000719">
    <property type="entry name" value="Prot_kinase_dom"/>
</dbReference>
<dbReference type="PROSITE" id="PS00107">
    <property type="entry name" value="PROTEIN_KINASE_ATP"/>
    <property type="match status" value="1"/>
</dbReference>
<keyword evidence="17" id="KW-0694">RNA-binding</keyword>
<keyword evidence="8 18" id="KW-0547">Nucleotide-binding</keyword>
<gene>
    <name evidence="21" type="ORF">OLC1_LOCUS24991</name>
</gene>
<dbReference type="Pfam" id="PF00069">
    <property type="entry name" value="Pkinase"/>
    <property type="match status" value="1"/>
</dbReference>
<evidence type="ECO:0000256" key="6">
    <source>
        <dbReference type="ARBA" id="ARBA00022527"/>
    </source>
</evidence>
<dbReference type="GO" id="GO:0003723">
    <property type="term" value="F:RNA binding"/>
    <property type="evidence" value="ECO:0007669"/>
    <property type="project" value="UniProtKB-KW"/>
</dbReference>
<keyword evidence="5" id="KW-0963">Cytoplasm</keyword>
<dbReference type="FunFam" id="1.10.510.10:FF:000292">
    <property type="entry name" value="Serine/threonine-protein kinase 36"/>
    <property type="match status" value="1"/>
</dbReference>
<evidence type="ECO:0000256" key="1">
    <source>
        <dbReference type="ARBA" id="ARBA00004245"/>
    </source>
</evidence>
<dbReference type="InterPro" id="IPR016024">
    <property type="entry name" value="ARM-type_fold"/>
</dbReference>
<dbReference type="SMART" id="SM00220">
    <property type="entry name" value="S_TKc"/>
    <property type="match status" value="1"/>
</dbReference>
<evidence type="ECO:0000259" key="19">
    <source>
        <dbReference type="PROSITE" id="PS50011"/>
    </source>
</evidence>
<dbReference type="InterPro" id="IPR056011">
    <property type="entry name" value="DUF7589"/>
</dbReference>
<dbReference type="SUPFAM" id="SSF56112">
    <property type="entry name" value="Protein kinase-like (PK-like)"/>
    <property type="match status" value="1"/>
</dbReference>
<dbReference type="FunFam" id="1.25.10.10:FF:000223">
    <property type="entry name" value="Serine/threonine-protein kinase TIO"/>
    <property type="match status" value="1"/>
</dbReference>
<evidence type="ECO:0000256" key="15">
    <source>
        <dbReference type="ARBA" id="ARBA00048679"/>
    </source>
</evidence>
<evidence type="ECO:0000256" key="13">
    <source>
        <dbReference type="ARBA" id="ARBA00023212"/>
    </source>
</evidence>
<comment type="similarity">
    <text evidence="2">Belongs to the RelA/SpoT family.</text>
</comment>
<comment type="catalytic activity">
    <reaction evidence="14">
        <text>L-threonyl-[protein] + ATP = O-phospho-L-threonyl-[protein] + ADP + H(+)</text>
        <dbReference type="Rhea" id="RHEA:46608"/>
        <dbReference type="Rhea" id="RHEA-COMP:11060"/>
        <dbReference type="Rhea" id="RHEA-COMP:11605"/>
        <dbReference type="ChEBI" id="CHEBI:15378"/>
        <dbReference type="ChEBI" id="CHEBI:30013"/>
        <dbReference type="ChEBI" id="CHEBI:30616"/>
        <dbReference type="ChEBI" id="CHEBI:61977"/>
        <dbReference type="ChEBI" id="CHEBI:456216"/>
        <dbReference type="EC" id="2.7.11.1"/>
    </reaction>
</comment>
<keyword evidence="22" id="KW-1185">Reference proteome</keyword>
<feature type="domain" description="Protein kinase" evidence="19">
    <location>
        <begin position="912"/>
        <end position="1162"/>
    </location>
</feature>
<dbReference type="CDD" id="cd00077">
    <property type="entry name" value="HDc"/>
    <property type="match status" value="1"/>
</dbReference>
<keyword evidence="6" id="KW-0723">Serine/threonine-protein kinase</keyword>
<keyword evidence="11" id="KW-0346">Stress response</keyword>
<dbReference type="Gene3D" id="1.25.10.10">
    <property type="entry name" value="Leucine-rich Repeat Variant"/>
    <property type="match status" value="1"/>
</dbReference>
<dbReference type="SMART" id="SM00954">
    <property type="entry name" value="RelA_SpoT"/>
    <property type="match status" value="1"/>
</dbReference>
<organism evidence="21 22">
    <name type="scientific">Oldenlandia corymbosa var. corymbosa</name>
    <dbReference type="NCBI Taxonomy" id="529605"/>
    <lineage>
        <taxon>Eukaryota</taxon>
        <taxon>Viridiplantae</taxon>
        <taxon>Streptophyta</taxon>
        <taxon>Embryophyta</taxon>
        <taxon>Tracheophyta</taxon>
        <taxon>Spermatophyta</taxon>
        <taxon>Magnoliopsida</taxon>
        <taxon>eudicotyledons</taxon>
        <taxon>Gunneridae</taxon>
        <taxon>Pentapetalae</taxon>
        <taxon>asterids</taxon>
        <taxon>lamiids</taxon>
        <taxon>Gentianales</taxon>
        <taxon>Rubiaceae</taxon>
        <taxon>Rubioideae</taxon>
        <taxon>Spermacoceae</taxon>
        <taxon>Hedyotis-Oldenlandia complex</taxon>
        <taxon>Oldenlandia</taxon>
    </lineage>
</organism>
<dbReference type="GO" id="GO:0005737">
    <property type="term" value="C:cytoplasm"/>
    <property type="evidence" value="ECO:0007669"/>
    <property type="project" value="UniProtKB-ARBA"/>
</dbReference>
<dbReference type="CDD" id="cd14002">
    <property type="entry name" value="STKc_STK36"/>
    <property type="match status" value="1"/>
</dbReference>
<dbReference type="GO" id="GO:0004674">
    <property type="term" value="F:protein serine/threonine kinase activity"/>
    <property type="evidence" value="ECO:0007669"/>
    <property type="project" value="UniProtKB-KW"/>
</dbReference>
<proteinExistence type="inferred from homology"/>
<evidence type="ECO:0000256" key="17">
    <source>
        <dbReference type="PROSITE-ProRule" id="PRU00182"/>
    </source>
</evidence>
<dbReference type="InterPro" id="IPR004095">
    <property type="entry name" value="TGS"/>
</dbReference>
<dbReference type="PROSITE" id="PS00108">
    <property type="entry name" value="PROTEIN_KINASE_ST"/>
    <property type="match status" value="1"/>
</dbReference>
<evidence type="ECO:0000256" key="16">
    <source>
        <dbReference type="ARBA" id="ARBA00075375"/>
    </source>
</evidence>
<dbReference type="EMBL" id="CATKSE010000001">
    <property type="protein sequence ID" value="CAI9087056.1"/>
    <property type="molecule type" value="Genomic_DNA"/>
</dbReference>
<dbReference type="GO" id="GO:0008728">
    <property type="term" value="F:GTP diphosphokinase activity"/>
    <property type="evidence" value="ECO:0007669"/>
    <property type="project" value="UniProtKB-EC"/>
</dbReference>
<dbReference type="PROSITE" id="PS51831">
    <property type="entry name" value="HD"/>
    <property type="match status" value="1"/>
</dbReference>
<keyword evidence="9" id="KW-0418">Kinase</keyword>
<dbReference type="Proteomes" id="UP001161247">
    <property type="component" value="Unassembled WGS sequence"/>
</dbReference>
<evidence type="ECO:0000256" key="11">
    <source>
        <dbReference type="ARBA" id="ARBA00023016"/>
    </source>
</evidence>
<dbReference type="InterPro" id="IPR007685">
    <property type="entry name" value="RelA_SpoT"/>
</dbReference>
<dbReference type="Gene3D" id="1.10.3210.10">
    <property type="entry name" value="Hypothetical protein af1432"/>
    <property type="match status" value="1"/>
</dbReference>
<dbReference type="InterPro" id="IPR008271">
    <property type="entry name" value="Ser/Thr_kinase_AS"/>
</dbReference>
<dbReference type="Pfam" id="PF24500">
    <property type="entry name" value="DUF7589"/>
    <property type="match status" value="1"/>
</dbReference>
<dbReference type="GO" id="GO:0005524">
    <property type="term" value="F:ATP binding"/>
    <property type="evidence" value="ECO:0007669"/>
    <property type="project" value="UniProtKB-UniRule"/>
</dbReference>
<evidence type="ECO:0000313" key="21">
    <source>
        <dbReference type="EMBL" id="CAI9087056.1"/>
    </source>
</evidence>
<dbReference type="FunFam" id="3.30.460.10:FF:000030">
    <property type="entry name" value="Putative GTP diphosphokinase RSH2 chloroplastic"/>
    <property type="match status" value="1"/>
</dbReference>
<dbReference type="SMART" id="SM00471">
    <property type="entry name" value="HDc"/>
    <property type="match status" value="1"/>
</dbReference>
<evidence type="ECO:0000256" key="2">
    <source>
        <dbReference type="ARBA" id="ARBA00007476"/>
    </source>
</evidence>
<dbReference type="SUPFAM" id="SSF81301">
    <property type="entry name" value="Nucleotidyltransferase"/>
    <property type="match status" value="1"/>
</dbReference>
<dbReference type="Pfam" id="PF02824">
    <property type="entry name" value="TGS"/>
    <property type="match status" value="1"/>
</dbReference>
<evidence type="ECO:0000256" key="10">
    <source>
        <dbReference type="ARBA" id="ARBA00022840"/>
    </source>
</evidence>
<dbReference type="InterPro" id="IPR006674">
    <property type="entry name" value="HD_domain"/>
</dbReference>
<dbReference type="EC" id="2.7.6.5" evidence="4"/>
<dbReference type="InterPro" id="IPR011989">
    <property type="entry name" value="ARM-like"/>
</dbReference>
<evidence type="ECO:0000259" key="20">
    <source>
        <dbReference type="PROSITE" id="PS51831"/>
    </source>
</evidence>
<keyword evidence="12" id="KW-0342">GTP-binding</keyword>
<dbReference type="Pfam" id="PF13328">
    <property type="entry name" value="HD_4"/>
    <property type="match status" value="1"/>
</dbReference>
<evidence type="ECO:0000256" key="18">
    <source>
        <dbReference type="PROSITE-ProRule" id="PRU10141"/>
    </source>
</evidence>
<evidence type="ECO:0000256" key="5">
    <source>
        <dbReference type="ARBA" id="ARBA00022490"/>
    </source>
</evidence>
<feature type="binding site" evidence="18">
    <location>
        <position position="941"/>
    </location>
    <ligand>
        <name>ATP</name>
        <dbReference type="ChEBI" id="CHEBI:30616"/>
    </ligand>
</feature>
<dbReference type="FunFam" id="1.10.3210.10:FF:000001">
    <property type="entry name" value="GTP pyrophosphokinase RelA"/>
    <property type="match status" value="1"/>
</dbReference>
<dbReference type="PANTHER" id="PTHR22983:SF6">
    <property type="entry name" value="SERINE_THREONINE-PROTEIN KINASE 36"/>
    <property type="match status" value="1"/>
</dbReference>
<protein>
    <recommendedName>
        <fullName evidence="16">Fused homolog</fullName>
        <ecNumber evidence="3">2.7.11.1</ecNumber>
        <ecNumber evidence="4">2.7.6.5</ecNumber>
    </recommendedName>
</protein>
<evidence type="ECO:0000256" key="3">
    <source>
        <dbReference type="ARBA" id="ARBA00012513"/>
    </source>
</evidence>
<dbReference type="PROSITE" id="PS50889">
    <property type="entry name" value="S4"/>
    <property type="match status" value="1"/>
</dbReference>
<dbReference type="Gene3D" id="1.10.510.10">
    <property type="entry name" value="Transferase(Phosphotransferase) domain 1"/>
    <property type="match status" value="1"/>
</dbReference>
<dbReference type="InterPro" id="IPR011009">
    <property type="entry name" value="Kinase-like_dom_sf"/>
</dbReference>
<dbReference type="PANTHER" id="PTHR22983">
    <property type="entry name" value="PROTEIN KINASE RELATED"/>
    <property type="match status" value="1"/>
</dbReference>
<evidence type="ECO:0000256" key="8">
    <source>
        <dbReference type="ARBA" id="ARBA00022741"/>
    </source>
</evidence>
<evidence type="ECO:0000256" key="4">
    <source>
        <dbReference type="ARBA" id="ARBA00013251"/>
    </source>
</evidence>
<dbReference type="EC" id="2.7.11.1" evidence="3"/>
<dbReference type="Pfam" id="PF04607">
    <property type="entry name" value="RelA_SpoT"/>
    <property type="match status" value="1"/>
</dbReference>
<evidence type="ECO:0000313" key="22">
    <source>
        <dbReference type="Proteomes" id="UP001161247"/>
    </source>
</evidence>
<dbReference type="Gene3D" id="3.30.460.10">
    <property type="entry name" value="Beta Polymerase, domain 2"/>
    <property type="match status" value="1"/>
</dbReference>
<feature type="domain" description="HD" evidence="20">
    <location>
        <begin position="157"/>
        <end position="273"/>
    </location>
</feature>
<comment type="caution">
    <text evidence="21">The sequence shown here is derived from an EMBL/GenBank/DDBJ whole genome shotgun (WGS) entry which is preliminary data.</text>
</comment>
<comment type="catalytic activity">
    <reaction evidence="15">
        <text>L-seryl-[protein] + ATP = O-phospho-L-seryl-[protein] + ADP + H(+)</text>
        <dbReference type="Rhea" id="RHEA:17989"/>
        <dbReference type="Rhea" id="RHEA-COMP:9863"/>
        <dbReference type="Rhea" id="RHEA-COMP:11604"/>
        <dbReference type="ChEBI" id="CHEBI:15378"/>
        <dbReference type="ChEBI" id="CHEBI:29999"/>
        <dbReference type="ChEBI" id="CHEBI:30616"/>
        <dbReference type="ChEBI" id="CHEBI:83421"/>
        <dbReference type="ChEBI" id="CHEBI:456216"/>
        <dbReference type="EC" id="2.7.11.1"/>
    </reaction>
</comment>
<evidence type="ECO:0000256" key="9">
    <source>
        <dbReference type="ARBA" id="ARBA00022777"/>
    </source>
</evidence>
<dbReference type="InterPro" id="IPR012675">
    <property type="entry name" value="Beta-grasp_dom_sf"/>
</dbReference>
<sequence length="2255" mass="248692">MHPCPATTTTSTTAAAAMILRRNPFILLNSRINPPIFRCRCVLDQLLPNLSLSSSSSLGSVNSIAAAAAASSGSAHAAVASAITQVAVTAVAIASGACLSTKVDFLWPKLDDQSGSLIIDGVDVTGYPIFNDAKVQKAITFARRAHHGQLRRTGDSYLTHCIHTGKILAVLVPSTGKKAIDTVVAGILHDVVDDTCESLESIENEFDVDVARLVAGVSRLSYINQLLRRHRRLNVNQSTLTNEEANNIRVMLLGMVDDPRVMLIKLADRLHNMRTIYALPSTKSQAVAQETLVIWCSLASRLGLWALKAELEDLCFAVLQPHIFRRMRADLASMWSPVNRPASQRRLFAKSSYFKKQNEKNLISECEHNTQDDDEKVNMKILLEAVLPFDLLLDKKKRIDFLNHLGEYSEGQSRKPKVVRDAGIALASMVLCEEALERELFISTSYVPGMEVTLSSRLKSLYSIYSKMNRKDVNITKVYDARALRVIVGDKNGTLHGQAVQCCYNLLNIVHRYWTPIDGELDDYIVNPKPSGYQSLHTAVLGPDNSPLEVQIRTQRMHEYAEHGLAAHWLYKETENNKLPLENEMENPEEIASSYLFKEMEDHTSFDDDLYQKYRALKPGHPVLRVEAGHLLAAVIARVDEDGRDLLVAVSFGLPASEAVADRRSSNQVNRWEAYARLYKKVSDEWWFEPGHGDWCTCLEKYTLCRDGIYHKQDQFRRILPTFIQIIELTEREESEYWAVVSAVFEGKSTASVVSACECPDTQSFSSHRSSLMSSGINNKVLLLRTMLQWEEQLRSEAGLQLNKVNEDSRLSGMTSSKSTVSFGEVVIICWPHGEVMRLSTGSTAADAARRAGLEGKLVSVNGQLVVPSTELKDGDVVEFLCPNIIITWNLSGRRRRIGIGLTGSEMGIENYHVIELVGEGSFGKVYKGRRKFTGKTVAMKFIPKHGKSDKDIHNLRQEIEILRKLKHENIIEMLDSFESPQEFCVVTEFAQGELFEILEDDKCLPEEEVQAIAKQLVRALYYLHSNRIIHRDMKPQNILIGAGCVVKLCDFGFARSMSANTVVLRSIKGTPLYMAPELVREQPYNHTADLWSLGVILYELFVGQPPFYTNSVYALIRHIVKDPVKYPDNMSLNFKSFLKGLLNKVPQSRLTWPALLEHPFIQGNIEDMDAHVKHEAASPAKGLDIALKTNCKIASDGLNVATPESKLHSVVNRENVYDHHLYPDGHLANPNSAPRNDVTKDDFPGFSGPADVLQSGCEVLNRLENNSRTVKGAQIIVQDNELLSVTLLPLKTWCSKPQSTTRDQDIVKLNQSLRILSNIAAAGVLHSNSIIDEVLSQLLGFNIFMVKLKSAHGNDLMAKSFAVTRKLLDAYEGNNGSSFFRHWKTLLELYSQVVSCPEEVSGRILYEATACITVMLSIVAQALKALPAASDTTGMPYRSVMQVLDHAKESELTEVLCLCLAMSGSSLMSGSSNLLRAACEACRALWSLVTALELLYYKDNARVSPLAALRSHSLCQPNIQDNCDQGLSLLAKDLANTTESVTKAFIKSKPIQIAVYYCLHQRFEATLGAALQTSLLFQLILRCCLNCGSVANILCGLPSSLPATTVVSGGGDGTIASQIFSILSLCTSSSKETHGEAAKLTDPGILVQHGCLLIAAVAQSLKLSGRNSALFMLTSSSKKQLSRLSLLAHHFTSDERMQSSLFRPSRLSAMLAFASILSLETGVLPGDTTVAEIAVPLIPRTSTLCDQIKVVLSGEDNAAKHSLSSGMLSFWHGIRDGCVGLLESRLKWGGPLAVQQLCATGIPQLLMDLLLNNHEEQNHSEGQIGLSPVGIVWTLSLVCQCLSGGISVFRQILLRKEYIKSVSDLICDAHLRLVWSWNGPGGGKDGLRDLINAVVDLLAFPLVAVQNAPGLPAATASVNSGFLLNVGSPGGKVCAEDKDMVKTIESNLGKYIQLLLETAVPRMILQCLEYMDLKDVAKPVAFLAKMTSHRPLAVQLLDASLLHPGRMKKLLGSSCPREVTLDVLMIISDLARMDKAFYKHIEGADILGFLKAFLMDEDPNVRSKTCSVLGNLCRHSSYFYSLLAEHHIVSLLIDRCADSDRRTRKFACFAIGNAAYHNDLLYEELRKSIPQLSKLLVSTEEDKTKANAAGALSNLVRNSDKLCEDIVSKGAVQALLQLVSDCSMVALNPTRRDAITESPLKIALFSLAKMCAHPPCRQYLRSSELFGVIKRLRQSPESTISNYASVIISKVAEG</sequence>
<dbReference type="InterPro" id="IPR003607">
    <property type="entry name" value="HD/PDEase_dom"/>
</dbReference>
<dbReference type="GO" id="GO:0015969">
    <property type="term" value="P:guanosine tetraphosphate metabolic process"/>
    <property type="evidence" value="ECO:0007669"/>
    <property type="project" value="InterPro"/>
</dbReference>
<dbReference type="PROSITE" id="PS50011">
    <property type="entry name" value="PROTEIN_KINASE_DOM"/>
    <property type="match status" value="1"/>
</dbReference>
<keyword evidence="10 18" id="KW-0067">ATP-binding</keyword>